<proteinExistence type="predicted"/>
<dbReference type="Proteomes" id="UP000272025">
    <property type="component" value="Unassembled WGS sequence"/>
</dbReference>
<accession>A0A3N2Q020</accession>
<dbReference type="RefSeq" id="XP_028467926.1">
    <property type="nucleotide sequence ID" value="XM_028609800.1"/>
</dbReference>
<dbReference type="EMBL" id="ML119053">
    <property type="protein sequence ID" value="ROT40120.1"/>
    <property type="molecule type" value="Genomic_DNA"/>
</dbReference>
<evidence type="ECO:0000313" key="1">
    <source>
        <dbReference type="EMBL" id="ROT40120.1"/>
    </source>
</evidence>
<protein>
    <submittedName>
        <fullName evidence="1">Uncharacterized protein</fullName>
    </submittedName>
</protein>
<organism evidence="1 2">
    <name type="scientific">Sodiomyces alkalinus (strain CBS 110278 / VKM F-3762 / F11)</name>
    <name type="common">Alkaliphilic filamentous fungus</name>
    <dbReference type="NCBI Taxonomy" id="1314773"/>
    <lineage>
        <taxon>Eukaryota</taxon>
        <taxon>Fungi</taxon>
        <taxon>Dikarya</taxon>
        <taxon>Ascomycota</taxon>
        <taxon>Pezizomycotina</taxon>
        <taxon>Sordariomycetes</taxon>
        <taxon>Hypocreomycetidae</taxon>
        <taxon>Glomerellales</taxon>
        <taxon>Plectosphaerellaceae</taxon>
        <taxon>Sodiomyces</taxon>
    </lineage>
</organism>
<dbReference type="AlphaFoldDB" id="A0A3N2Q020"/>
<name>A0A3N2Q020_SODAK</name>
<evidence type="ECO:0000313" key="2">
    <source>
        <dbReference type="Proteomes" id="UP000272025"/>
    </source>
</evidence>
<keyword evidence="2" id="KW-1185">Reference proteome</keyword>
<dbReference type="GeneID" id="39578278"/>
<gene>
    <name evidence="1" type="ORF">SODALDRAFT_323368</name>
</gene>
<reference evidence="1 2" key="1">
    <citation type="journal article" date="2018" name="Mol. Ecol.">
        <title>The obligate alkalophilic soda-lake fungus Sodiomyces alkalinus has shifted to a protein diet.</title>
        <authorList>
            <person name="Grum-Grzhimaylo A.A."/>
            <person name="Falkoski D.L."/>
            <person name="van den Heuvel J."/>
            <person name="Valero-Jimenez C.A."/>
            <person name="Min B."/>
            <person name="Choi I.G."/>
            <person name="Lipzen A."/>
            <person name="Daum C.G."/>
            <person name="Aanen D.K."/>
            <person name="Tsang A."/>
            <person name="Henrissat B."/>
            <person name="Bilanenko E.N."/>
            <person name="de Vries R.P."/>
            <person name="van Kan J.A.L."/>
            <person name="Grigoriev I.V."/>
            <person name="Debets A.J.M."/>
        </authorList>
    </citation>
    <scope>NUCLEOTIDE SEQUENCE [LARGE SCALE GENOMIC DNA]</scope>
    <source>
        <strain evidence="1 2">F11</strain>
    </source>
</reference>
<sequence>MWRDIYPSIYNRYTELRVYRELTLGEYSAAASIRLLPKIASTLLGFSKEEGSKVVIVNHGEEKEDKDNTNPDTVNNIDKDEDIADAYNGDNKPSRGYIKITLKAKLLAYN</sequence>